<dbReference type="AlphaFoldDB" id="A0A4Q1VNJ1"/>
<reference evidence="1 2" key="1">
    <citation type="submission" date="2017-03" db="EMBL/GenBank/DDBJ databases">
        <authorList>
            <person name="Safronova V.I."/>
            <person name="Sazanova A.L."/>
            <person name="Chirak E.R."/>
        </authorList>
    </citation>
    <scope>NUCLEOTIDE SEQUENCE [LARGE SCALE GENOMIC DNA]</scope>
    <source>
        <strain evidence="1 2">Opo-243</strain>
    </source>
</reference>
<name>A0A4Q1VNJ1_9BRAD</name>
<evidence type="ECO:0000313" key="1">
    <source>
        <dbReference type="EMBL" id="RXT54138.1"/>
    </source>
</evidence>
<keyword evidence="2" id="KW-1185">Reference proteome</keyword>
<protein>
    <submittedName>
        <fullName evidence="1">Uncharacterized protein</fullName>
    </submittedName>
</protein>
<gene>
    <name evidence="1" type="ORF">B5V03_01385</name>
</gene>
<organism evidence="1 2">
    <name type="scientific">Bradyrhizobium betae</name>
    <dbReference type="NCBI Taxonomy" id="244734"/>
    <lineage>
        <taxon>Bacteria</taxon>
        <taxon>Pseudomonadati</taxon>
        <taxon>Pseudomonadota</taxon>
        <taxon>Alphaproteobacteria</taxon>
        <taxon>Hyphomicrobiales</taxon>
        <taxon>Nitrobacteraceae</taxon>
        <taxon>Bradyrhizobium</taxon>
    </lineage>
</organism>
<accession>A0A4Q1VNJ1</accession>
<dbReference type="Proteomes" id="UP000290819">
    <property type="component" value="Unassembled WGS sequence"/>
</dbReference>
<dbReference type="EMBL" id="MZXW01000004">
    <property type="protein sequence ID" value="RXT54138.1"/>
    <property type="molecule type" value="Genomic_DNA"/>
</dbReference>
<evidence type="ECO:0000313" key="2">
    <source>
        <dbReference type="Proteomes" id="UP000290819"/>
    </source>
</evidence>
<sequence length="497" mass="55516">MTASRPKLSLPKYRGEDETHDALFDVAVYDVLLPCRQFVVRHKVTEAGRVSMTAEFLLRLLHSADGIDEKDFGTFFGFDLGERSYVIREAEEAGYITRRNGRLWLTTIGRGLFRIGTDEPQIYEVEQKTVTAGFDLLSLAPAIWDSLGIFELNLPELKIADTQRVAGARKLVPESFRKFYLEFAPKFHSAQSKPRFLYSVDHVDPGNRFSSVVRVVVKSRIRQPGFPEPDLSEWRTGYDLDDRNEVVERCAAFLSGLNTPRRPTDKDGYRLLREIAPAFTANYVRGTELDPVMLLKSAVKATEDMHADTPPSPVYTAAIAGSLFTHANAHKLFETLRHSIERRKERPPVSIWVVPQITAWGATRILPMILEQLEELLGPTNDEGALNPSPRSIALVAGDPQRYLREAFDLVASGPANGVVPPTVEIFIVPGHVVAITVHAPLGTTQSFPVPVGLLSFDAPVVQRAQEILSDYIKFFSLATGKSVLHDHHAFIEHALR</sequence>
<comment type="caution">
    <text evidence="1">The sequence shown here is derived from an EMBL/GenBank/DDBJ whole genome shotgun (WGS) entry which is preliminary data.</text>
</comment>
<proteinExistence type="predicted"/>